<proteinExistence type="predicted"/>
<feature type="modified residue" description="4-aspartylphosphate" evidence="2">
    <location>
        <position position="56"/>
    </location>
</feature>
<reference evidence="4" key="1">
    <citation type="submission" date="2023-01" db="EMBL/GenBank/DDBJ databases">
        <title>Comparative genomic analysis of cold water coral derived Sulfitobacter faviae: insights into their metabolism and habitat adaptation.</title>
        <authorList>
            <person name="Guo Y."/>
            <person name="Lin S."/>
            <person name="Huang Z."/>
            <person name="Tang K."/>
            <person name="Wang X."/>
        </authorList>
    </citation>
    <scope>NUCLEOTIDE SEQUENCE</scope>
    <source>
        <strain evidence="4">SCSIO W_1865</strain>
    </source>
</reference>
<name>A0AAX3LP56_9RHOB</name>
<evidence type="ECO:0000313" key="5">
    <source>
        <dbReference type="Proteomes" id="UP001210770"/>
    </source>
</evidence>
<organism evidence="4 5">
    <name type="scientific">Sulfitobacter faviae</name>
    <dbReference type="NCBI Taxonomy" id="1775881"/>
    <lineage>
        <taxon>Bacteria</taxon>
        <taxon>Pseudomonadati</taxon>
        <taxon>Pseudomonadota</taxon>
        <taxon>Alphaproteobacteria</taxon>
        <taxon>Rhodobacterales</taxon>
        <taxon>Roseobacteraceae</taxon>
        <taxon>Sulfitobacter</taxon>
    </lineage>
</organism>
<evidence type="ECO:0000256" key="2">
    <source>
        <dbReference type="PROSITE-ProRule" id="PRU00169"/>
    </source>
</evidence>
<dbReference type="SUPFAM" id="SSF52172">
    <property type="entry name" value="CheY-like"/>
    <property type="match status" value="1"/>
</dbReference>
<sequence>MNWNAIVIDDSEIARQFIQASLAEVGFSCVADYGCPAQALVALAQERIATDVIITDFMMPAMDGLEFCSHVRGLPFYRGIPVVMISTRKDANLLRRALAAGASDCLKKPFSLAELAARLQLCLQNAGVRVQ</sequence>
<evidence type="ECO:0000259" key="3">
    <source>
        <dbReference type="PROSITE" id="PS50110"/>
    </source>
</evidence>
<dbReference type="PANTHER" id="PTHR44591">
    <property type="entry name" value="STRESS RESPONSE REGULATOR PROTEIN 1"/>
    <property type="match status" value="1"/>
</dbReference>
<dbReference type="PROSITE" id="PS50110">
    <property type="entry name" value="RESPONSE_REGULATORY"/>
    <property type="match status" value="1"/>
</dbReference>
<feature type="domain" description="Response regulatory" evidence="3">
    <location>
        <begin position="4"/>
        <end position="123"/>
    </location>
</feature>
<dbReference type="AlphaFoldDB" id="A0AAX3LP56"/>
<dbReference type="EMBL" id="CP116423">
    <property type="protein sequence ID" value="WCE70464.1"/>
    <property type="molecule type" value="Genomic_DNA"/>
</dbReference>
<gene>
    <name evidence="4" type="ORF">PL336_01035</name>
</gene>
<dbReference type="InterPro" id="IPR011006">
    <property type="entry name" value="CheY-like_superfamily"/>
</dbReference>
<dbReference type="Pfam" id="PF00072">
    <property type="entry name" value="Response_reg"/>
    <property type="match status" value="1"/>
</dbReference>
<dbReference type="InterPro" id="IPR001789">
    <property type="entry name" value="Sig_transdc_resp-reg_receiver"/>
</dbReference>
<dbReference type="Proteomes" id="UP001210770">
    <property type="component" value="Chromosome"/>
</dbReference>
<keyword evidence="1 2" id="KW-0597">Phosphoprotein</keyword>
<dbReference type="GO" id="GO:0000160">
    <property type="term" value="P:phosphorelay signal transduction system"/>
    <property type="evidence" value="ECO:0007669"/>
    <property type="project" value="InterPro"/>
</dbReference>
<accession>A0AAX3LP56</accession>
<dbReference type="RefSeq" id="WP_271688730.1">
    <property type="nucleotide sequence ID" value="NZ_CP116423.1"/>
</dbReference>
<protein>
    <submittedName>
        <fullName evidence="4">Response regulator</fullName>
    </submittedName>
</protein>
<dbReference type="SMART" id="SM00448">
    <property type="entry name" value="REC"/>
    <property type="match status" value="1"/>
</dbReference>
<dbReference type="Gene3D" id="3.40.50.2300">
    <property type="match status" value="1"/>
</dbReference>
<dbReference type="InterPro" id="IPR050595">
    <property type="entry name" value="Bact_response_regulator"/>
</dbReference>
<evidence type="ECO:0000256" key="1">
    <source>
        <dbReference type="ARBA" id="ARBA00022553"/>
    </source>
</evidence>
<evidence type="ECO:0000313" key="4">
    <source>
        <dbReference type="EMBL" id="WCE70464.1"/>
    </source>
</evidence>
<dbReference type="PANTHER" id="PTHR44591:SF3">
    <property type="entry name" value="RESPONSE REGULATORY DOMAIN-CONTAINING PROTEIN"/>
    <property type="match status" value="1"/>
</dbReference>